<evidence type="ECO:0000313" key="2">
    <source>
        <dbReference type="EMBL" id="OXA84593.1"/>
    </source>
</evidence>
<dbReference type="EMBL" id="MUGW01000058">
    <property type="protein sequence ID" value="OXA84593.1"/>
    <property type="molecule type" value="Genomic_DNA"/>
</dbReference>
<name>A0A226GRH5_9FLAO</name>
<organism evidence="2 3">
    <name type="scientific">Flavobacterium hercynium</name>
    <dbReference type="NCBI Taxonomy" id="387094"/>
    <lineage>
        <taxon>Bacteria</taxon>
        <taxon>Pseudomonadati</taxon>
        <taxon>Bacteroidota</taxon>
        <taxon>Flavobacteriia</taxon>
        <taxon>Flavobacteriales</taxon>
        <taxon>Flavobacteriaceae</taxon>
        <taxon>Flavobacterium</taxon>
    </lineage>
</organism>
<protein>
    <submittedName>
        <fullName evidence="2">Uncharacterized protein</fullName>
    </submittedName>
</protein>
<evidence type="ECO:0000313" key="3">
    <source>
        <dbReference type="Proteomes" id="UP000198345"/>
    </source>
</evidence>
<keyword evidence="3" id="KW-1185">Reference proteome</keyword>
<feature type="signal peptide" evidence="1">
    <location>
        <begin position="1"/>
        <end position="23"/>
    </location>
</feature>
<reference evidence="2 3" key="1">
    <citation type="submission" date="2016-11" db="EMBL/GenBank/DDBJ databases">
        <title>Whole genomes of Flavobacteriaceae.</title>
        <authorList>
            <person name="Stine C."/>
            <person name="Li C."/>
            <person name="Tadesse D."/>
        </authorList>
    </citation>
    <scope>NUCLEOTIDE SEQUENCE [LARGE SCALE GENOMIC DNA]</scope>
    <source>
        <strain evidence="2 3">DSM 18292</strain>
    </source>
</reference>
<dbReference type="AlphaFoldDB" id="A0A226GRH5"/>
<comment type="caution">
    <text evidence="2">The sequence shown here is derived from an EMBL/GenBank/DDBJ whole genome shotgun (WGS) entry which is preliminary data.</text>
</comment>
<evidence type="ECO:0000256" key="1">
    <source>
        <dbReference type="SAM" id="SignalP"/>
    </source>
</evidence>
<sequence length="340" mass="40046">MKIINKLYYLFLLFFLVSCNSQEKTENIMSTEERITYISSKIKKYKDEPLYQIEIETLNNFEILINGFPVYTHNHLLPGTIKLNINPALLKSGSQNLEVKLYPRYNSQNIQNEFLSNKDSFILKMEKTSWKDGSLEEPELIINYELPKYKTDNHGEPDYEKPIDYSKQNELIKNFNFTAKIPYELKGWSESEDLSKVDKEILMNKISNFYYTAIDAFKAKNYDYLNTLYLNADIEWYQSEYFSKETIRKFQSKEGRKGKSISTTKANTTLYEQKMFSQKDSKLELYCDNRVIRLVHSSGPNKGNSAFGYEDIDQNGMKREIFIDLFLHIPKGSKELEIIR</sequence>
<keyword evidence="1" id="KW-0732">Signal</keyword>
<gene>
    <name evidence="2" type="ORF">B0A66_20785</name>
</gene>
<dbReference type="PROSITE" id="PS51257">
    <property type="entry name" value="PROKAR_LIPOPROTEIN"/>
    <property type="match status" value="1"/>
</dbReference>
<proteinExistence type="predicted"/>
<feature type="chain" id="PRO_5012059027" evidence="1">
    <location>
        <begin position="24"/>
        <end position="340"/>
    </location>
</feature>
<dbReference type="Proteomes" id="UP000198345">
    <property type="component" value="Unassembled WGS sequence"/>
</dbReference>
<accession>A0A226GRH5</accession>